<evidence type="ECO:0000313" key="4">
    <source>
        <dbReference type="Proteomes" id="UP000239874"/>
    </source>
</evidence>
<organism evidence="3 4">
    <name type="scientific">Nocardia nova</name>
    <dbReference type="NCBI Taxonomy" id="37330"/>
    <lineage>
        <taxon>Bacteria</taxon>
        <taxon>Bacillati</taxon>
        <taxon>Actinomycetota</taxon>
        <taxon>Actinomycetes</taxon>
        <taxon>Mycobacteriales</taxon>
        <taxon>Nocardiaceae</taxon>
        <taxon>Nocardia</taxon>
    </lineage>
</organism>
<accession>A0A2S6AKS8</accession>
<gene>
    <name evidence="3" type="ORF">C5E45_23595</name>
</gene>
<dbReference type="AlphaFoldDB" id="A0A2S6AKS8"/>
<dbReference type="Pfam" id="PF20182">
    <property type="entry name" value="DUF6545"/>
    <property type="match status" value="1"/>
</dbReference>
<evidence type="ECO:0000256" key="1">
    <source>
        <dbReference type="SAM" id="MobiDB-lite"/>
    </source>
</evidence>
<protein>
    <recommendedName>
        <fullName evidence="2">DUF6545 domain-containing protein</fullName>
    </recommendedName>
</protein>
<comment type="caution">
    <text evidence="3">The sequence shown here is derived from an EMBL/GenBank/DDBJ whole genome shotgun (WGS) entry which is preliminary data.</text>
</comment>
<proteinExistence type="predicted"/>
<feature type="domain" description="DUF6545" evidence="2">
    <location>
        <begin position="101"/>
        <end position="163"/>
    </location>
</feature>
<evidence type="ECO:0000259" key="2">
    <source>
        <dbReference type="Pfam" id="PF20182"/>
    </source>
</evidence>
<evidence type="ECO:0000313" key="3">
    <source>
        <dbReference type="EMBL" id="PPJ35803.1"/>
    </source>
</evidence>
<dbReference type="Proteomes" id="UP000239874">
    <property type="component" value="Unassembled WGS sequence"/>
</dbReference>
<feature type="region of interest" description="Disordered" evidence="1">
    <location>
        <begin position="216"/>
        <end position="243"/>
    </location>
</feature>
<feature type="compositionally biased region" description="Basic and acidic residues" evidence="1">
    <location>
        <begin position="221"/>
        <end position="234"/>
    </location>
</feature>
<sequence>MVRFDDRRSTRHQTQQIMHEFGHVLGDHGGGHFGIGVGMLTEGLDTAKIAGVVQRRNLDCESEIRAELIGTYLAIMTREVAELSWGSGHFLDKRTADDSPWRRMQTLSPLWTALVEAVPDVQLRTPEGCRSNAFIEHRMRIEIEDAIVALSPAIKTPRDAGSSQYAESIALALGRRLDSAHADNRGPGSGGHGLALNDKETFEIAAAWSALVRSRGTSPLSRRDAGERRGETSHLEPTMGVSE</sequence>
<dbReference type="EMBL" id="PSZC01000018">
    <property type="protein sequence ID" value="PPJ35803.1"/>
    <property type="molecule type" value="Genomic_DNA"/>
</dbReference>
<name>A0A2S6AKS8_9NOCA</name>
<reference evidence="3 4" key="1">
    <citation type="submission" date="2018-02" db="EMBL/GenBank/DDBJ databases">
        <title>8 Nocardia nova and 1 Nocardia cyriacigeorgica strain used for evolution to TMP-SMX.</title>
        <authorList>
            <person name="Mehta H."/>
            <person name="Weng J."/>
            <person name="Shamoo Y."/>
        </authorList>
    </citation>
    <scope>NUCLEOTIDE SEQUENCE [LARGE SCALE GENOMIC DNA]</scope>
    <source>
        <strain evidence="3 4">MDA3139</strain>
    </source>
</reference>
<dbReference type="InterPro" id="IPR046675">
    <property type="entry name" value="DUF6545"/>
</dbReference>